<evidence type="ECO:0000313" key="3">
    <source>
        <dbReference type="Proteomes" id="UP000321578"/>
    </source>
</evidence>
<dbReference type="AlphaFoldDB" id="A0A5C6ZCS0"/>
<reference evidence="2 3" key="1">
    <citation type="submission" date="2019-08" db="EMBL/GenBank/DDBJ databases">
        <title>Genomes of Subsaximicrobium wynnwilliamsii strains.</title>
        <authorList>
            <person name="Bowman J.P."/>
        </authorList>
    </citation>
    <scope>NUCLEOTIDE SEQUENCE [LARGE SCALE GENOMIC DNA]</scope>
    <source>
        <strain evidence="2 3">2-80-2</strain>
    </source>
</reference>
<dbReference type="Pfam" id="PF22016">
    <property type="entry name" value="DUF6933"/>
    <property type="match status" value="1"/>
</dbReference>
<organism evidence="2 3">
    <name type="scientific">Subsaximicrobium wynnwilliamsii</name>
    <dbReference type="NCBI Taxonomy" id="291179"/>
    <lineage>
        <taxon>Bacteria</taxon>
        <taxon>Pseudomonadati</taxon>
        <taxon>Bacteroidota</taxon>
        <taxon>Flavobacteriia</taxon>
        <taxon>Flavobacteriales</taxon>
        <taxon>Flavobacteriaceae</taxon>
        <taxon>Subsaximicrobium</taxon>
    </lineage>
</organism>
<keyword evidence="3" id="KW-1185">Reference proteome</keyword>
<sequence length="175" mass="20643">MNQTKIYTTRKLEKVTKESIAEDNDKDTEYLGAWTATLFYVSHKKCWLIINKLTKYLLILPDVKKSDLKNIETIFKETLYSQLIYDGIITEFELIEKIIGGIALCETNNDRSVSGSLNNCLPYLEDWNYEFRDFENMPFRDLNNRLNSSPNKMLNWQYPKERMSELLTTYAQNPI</sequence>
<evidence type="ECO:0000313" key="2">
    <source>
        <dbReference type="EMBL" id="TXD86859.1"/>
    </source>
</evidence>
<dbReference type="OrthoDB" id="822841at2"/>
<dbReference type="EMBL" id="VORO01000036">
    <property type="protein sequence ID" value="TXD86859.1"/>
    <property type="molecule type" value="Genomic_DNA"/>
</dbReference>
<name>A0A5C6ZCS0_9FLAO</name>
<evidence type="ECO:0000259" key="1">
    <source>
        <dbReference type="Pfam" id="PF22016"/>
    </source>
</evidence>
<dbReference type="Proteomes" id="UP000321578">
    <property type="component" value="Unassembled WGS sequence"/>
</dbReference>
<proteinExistence type="predicted"/>
<gene>
    <name evidence="2" type="ORF">ESY86_19075</name>
</gene>
<dbReference type="RefSeq" id="WP_147088311.1">
    <property type="nucleotide sequence ID" value="NZ_VORM01000037.1"/>
</dbReference>
<feature type="domain" description="DUF6933" evidence="1">
    <location>
        <begin position="6"/>
        <end position="161"/>
    </location>
</feature>
<dbReference type="InterPro" id="IPR053864">
    <property type="entry name" value="DUF6933"/>
</dbReference>
<protein>
    <recommendedName>
        <fullName evidence="1">DUF6933 domain-containing protein</fullName>
    </recommendedName>
</protein>
<comment type="caution">
    <text evidence="2">The sequence shown here is derived from an EMBL/GenBank/DDBJ whole genome shotgun (WGS) entry which is preliminary data.</text>
</comment>
<accession>A0A5C6ZCS0</accession>